<comment type="catalytic activity">
    <reaction evidence="1">
        <text>dihydroxyacetone + phosphoenolpyruvate = dihydroxyacetone phosphate + pyruvate</text>
        <dbReference type="Rhea" id="RHEA:18381"/>
        <dbReference type="ChEBI" id="CHEBI:15361"/>
        <dbReference type="ChEBI" id="CHEBI:16016"/>
        <dbReference type="ChEBI" id="CHEBI:57642"/>
        <dbReference type="ChEBI" id="CHEBI:58702"/>
        <dbReference type="EC" id="2.7.1.121"/>
    </reaction>
</comment>
<comment type="subunit">
    <text evidence="5">Homodimer. The dihydroxyacetone kinase complex is composed of a homodimer of DhaM, a homodimer of DhaK and the subunit DhaL.</text>
</comment>
<dbReference type="InterPro" id="IPR004701">
    <property type="entry name" value="PTS_EIIA_man-typ"/>
</dbReference>
<dbReference type="GO" id="GO:0009401">
    <property type="term" value="P:phosphoenolpyruvate-dependent sugar phosphotransferase system"/>
    <property type="evidence" value="ECO:0007669"/>
    <property type="project" value="InterPro"/>
</dbReference>
<feature type="domain" description="PTS EIIA type-4" evidence="6">
    <location>
        <begin position="2"/>
        <end position="129"/>
    </location>
</feature>
<dbReference type="PROSITE" id="PS51096">
    <property type="entry name" value="PTS_EIIA_TYPE_4"/>
    <property type="match status" value="1"/>
</dbReference>
<evidence type="ECO:0000313" key="8">
    <source>
        <dbReference type="Proteomes" id="UP000326912"/>
    </source>
</evidence>
<evidence type="ECO:0000256" key="5">
    <source>
        <dbReference type="ARBA" id="ARBA00046577"/>
    </source>
</evidence>
<dbReference type="Gene3D" id="3.40.50.510">
    <property type="entry name" value="Phosphotransferase system, mannose-type IIA component"/>
    <property type="match status" value="1"/>
</dbReference>
<keyword evidence="4" id="KW-0808">Transferase</keyword>
<dbReference type="InterPro" id="IPR036662">
    <property type="entry name" value="PTS_EIIA_man-typ_sf"/>
</dbReference>
<gene>
    <name evidence="7" type="ORF">KDW_29940</name>
</gene>
<proteinExistence type="predicted"/>
<evidence type="ECO:0000256" key="3">
    <source>
        <dbReference type="ARBA" id="ARBA00012095"/>
    </source>
</evidence>
<dbReference type="Pfam" id="PF03610">
    <property type="entry name" value="EIIA-man"/>
    <property type="match status" value="1"/>
</dbReference>
<reference evidence="7 8" key="1">
    <citation type="submission" date="2019-10" db="EMBL/GenBank/DDBJ databases">
        <title>Dictyobacter vulcani sp. nov., within the class Ktedonobacteria, isolated from soil of volcanic Mt. Zao.</title>
        <authorList>
            <person name="Zheng Y."/>
            <person name="Wang C.M."/>
            <person name="Sakai Y."/>
            <person name="Abe K."/>
            <person name="Yokota A."/>
            <person name="Yabe S."/>
        </authorList>
    </citation>
    <scope>NUCLEOTIDE SEQUENCE [LARGE SCALE GENOMIC DNA]</scope>
    <source>
        <strain evidence="7 8">W12</strain>
    </source>
</reference>
<dbReference type="NCBIfam" id="TIGR02364">
    <property type="entry name" value="dha_pts"/>
    <property type="match status" value="1"/>
</dbReference>
<comment type="caution">
    <text evidence="7">The sequence shown here is derived from an EMBL/GenBank/DDBJ whole genome shotgun (WGS) entry which is preliminary data.</text>
</comment>
<dbReference type="SUPFAM" id="SSF53062">
    <property type="entry name" value="PTS system fructose IIA component-like"/>
    <property type="match status" value="1"/>
</dbReference>
<dbReference type="InterPro" id="IPR039643">
    <property type="entry name" value="DhaM"/>
</dbReference>
<name>A0A5J4KNV3_9CHLR</name>
<dbReference type="GO" id="GO:0019563">
    <property type="term" value="P:glycerol catabolic process"/>
    <property type="evidence" value="ECO:0007669"/>
    <property type="project" value="InterPro"/>
</dbReference>
<evidence type="ECO:0000256" key="4">
    <source>
        <dbReference type="ARBA" id="ARBA00022679"/>
    </source>
</evidence>
<dbReference type="InterPro" id="IPR012844">
    <property type="entry name" value="DhaM_N"/>
</dbReference>
<evidence type="ECO:0000259" key="6">
    <source>
        <dbReference type="PROSITE" id="PS51096"/>
    </source>
</evidence>
<comment type="function">
    <text evidence="2">Component of the dihydroxyacetone kinase complex, which is responsible for the phosphoenolpyruvate (PEP)-dependent phosphorylation of dihydroxyacetone. DhaM serves as the phosphoryl donor. Is phosphorylated by phosphoenolpyruvate in an EI- and HPr-dependent reaction, and a phosphorelay system on histidine residues finally leads to phosphoryl transfer to DhaL and dihydroxyacetone.</text>
</comment>
<dbReference type="EMBL" id="BKZW01000001">
    <property type="protein sequence ID" value="GER88832.1"/>
    <property type="molecule type" value="Genomic_DNA"/>
</dbReference>
<keyword evidence="8" id="KW-1185">Reference proteome</keyword>
<dbReference type="EC" id="2.7.1.121" evidence="3"/>
<organism evidence="7 8">
    <name type="scientific">Dictyobacter vulcani</name>
    <dbReference type="NCBI Taxonomy" id="2607529"/>
    <lineage>
        <taxon>Bacteria</taxon>
        <taxon>Bacillati</taxon>
        <taxon>Chloroflexota</taxon>
        <taxon>Ktedonobacteria</taxon>
        <taxon>Ktedonobacterales</taxon>
        <taxon>Dictyobacteraceae</taxon>
        <taxon>Dictyobacter</taxon>
    </lineage>
</organism>
<dbReference type="PANTHER" id="PTHR38594">
    <property type="entry name" value="PEP-DEPENDENT DIHYDROXYACETONE KINASE, PHOSPHORYL DONOR SUBUNIT DHAM"/>
    <property type="match status" value="1"/>
</dbReference>
<dbReference type="RefSeq" id="WP_151756685.1">
    <property type="nucleotide sequence ID" value="NZ_BKZW01000001.1"/>
</dbReference>
<evidence type="ECO:0000313" key="7">
    <source>
        <dbReference type="EMBL" id="GER88832.1"/>
    </source>
</evidence>
<sequence length="134" mass="13673">MAVSIVIVSHSARLAEGVAELAGQMSMDEVTIAVAGGTDDGSIGTSIDKVTAALQKASNPEGTLVLLDLGSAVMVTEMALEMLDPDERQRILLSSAPLVEGAVLAAVEASAGSTLQEVAEAANNGHEMPKGRWS</sequence>
<dbReference type="GO" id="GO:0016020">
    <property type="term" value="C:membrane"/>
    <property type="evidence" value="ECO:0007669"/>
    <property type="project" value="InterPro"/>
</dbReference>
<accession>A0A5J4KNV3</accession>
<dbReference type="AlphaFoldDB" id="A0A5J4KNV3"/>
<evidence type="ECO:0000256" key="2">
    <source>
        <dbReference type="ARBA" id="ARBA00002788"/>
    </source>
</evidence>
<dbReference type="GO" id="GO:0047324">
    <property type="term" value="F:phosphoenolpyruvate-glycerone phosphotransferase activity"/>
    <property type="evidence" value="ECO:0007669"/>
    <property type="project" value="UniProtKB-EC"/>
</dbReference>
<evidence type="ECO:0000256" key="1">
    <source>
        <dbReference type="ARBA" id="ARBA00001113"/>
    </source>
</evidence>
<protein>
    <recommendedName>
        <fullName evidence="3">phosphoenolpyruvate--glycerone phosphotransferase</fullName>
        <ecNumber evidence="3">2.7.1.121</ecNumber>
    </recommendedName>
</protein>
<dbReference type="PANTHER" id="PTHR38594:SF1">
    <property type="entry name" value="PEP-DEPENDENT DIHYDROXYACETONE KINASE, PHOSPHORYL DONOR SUBUNIT DHAM"/>
    <property type="match status" value="1"/>
</dbReference>
<dbReference type="Proteomes" id="UP000326912">
    <property type="component" value="Unassembled WGS sequence"/>
</dbReference>